<dbReference type="InterPro" id="IPR012337">
    <property type="entry name" value="RNaseH-like_sf"/>
</dbReference>
<proteinExistence type="predicted"/>
<dbReference type="EMBL" id="LBUU01000001">
    <property type="protein sequence ID" value="KKQ71109.1"/>
    <property type="molecule type" value="Genomic_DNA"/>
</dbReference>
<sequence length="191" mass="21621">MYLFFDTETTGLPKNWQAPIHDTDNWPRMVQLAWVATDDNGEVLSGQNYIIKPEGFLIPKEASSVHGITTERALTEGIDLHNALQEFSDSLNNSEMLIAHNISFDIKIIGAEFFRKKIENSLDDIDKFCTMQTATDFCRIPHANGRGFKWPKLTELHIKLFDEGFDGAHDALADVKACARCFFELRGRGVI</sequence>
<accession>A0A0G0MBK1</accession>
<evidence type="ECO:0000313" key="5">
    <source>
        <dbReference type="EMBL" id="KKQ71109.1"/>
    </source>
</evidence>
<evidence type="ECO:0000259" key="4">
    <source>
        <dbReference type="SMART" id="SM00479"/>
    </source>
</evidence>
<dbReference type="Pfam" id="PF00929">
    <property type="entry name" value="RNase_T"/>
    <property type="match status" value="1"/>
</dbReference>
<evidence type="ECO:0000256" key="1">
    <source>
        <dbReference type="ARBA" id="ARBA00022722"/>
    </source>
</evidence>
<comment type="caution">
    <text evidence="5">The sequence shown here is derived from an EMBL/GenBank/DDBJ whole genome shotgun (WGS) entry which is preliminary data.</text>
</comment>
<dbReference type="PANTHER" id="PTHR30231:SF4">
    <property type="entry name" value="PROTEIN NEN2"/>
    <property type="match status" value="1"/>
</dbReference>
<dbReference type="AlphaFoldDB" id="A0A0G0MBK1"/>
<organism evidence="5 6">
    <name type="scientific">Candidatus Falkowbacteria bacterium GW2011_GWE1_38_31</name>
    <dbReference type="NCBI Taxonomy" id="1618638"/>
    <lineage>
        <taxon>Bacteria</taxon>
        <taxon>Candidatus Falkowiibacteriota</taxon>
    </lineage>
</organism>
<dbReference type="PATRIC" id="fig|1618638.3.peg.36"/>
<name>A0A0G0MBK1_9BACT</name>
<dbReference type="GO" id="GO:0008408">
    <property type="term" value="F:3'-5' exonuclease activity"/>
    <property type="evidence" value="ECO:0007669"/>
    <property type="project" value="TreeGrafter"/>
</dbReference>
<evidence type="ECO:0000313" key="6">
    <source>
        <dbReference type="Proteomes" id="UP000034022"/>
    </source>
</evidence>
<dbReference type="PANTHER" id="PTHR30231">
    <property type="entry name" value="DNA POLYMERASE III SUBUNIT EPSILON"/>
    <property type="match status" value="1"/>
</dbReference>
<feature type="domain" description="Exonuclease" evidence="4">
    <location>
        <begin position="1"/>
        <end position="191"/>
    </location>
</feature>
<dbReference type="InterPro" id="IPR036397">
    <property type="entry name" value="RNaseH_sf"/>
</dbReference>
<dbReference type="Gene3D" id="3.30.420.10">
    <property type="entry name" value="Ribonuclease H-like superfamily/Ribonuclease H"/>
    <property type="match status" value="1"/>
</dbReference>
<dbReference type="SMART" id="SM00479">
    <property type="entry name" value="EXOIII"/>
    <property type="match status" value="1"/>
</dbReference>
<dbReference type="GO" id="GO:0003676">
    <property type="term" value="F:nucleic acid binding"/>
    <property type="evidence" value="ECO:0007669"/>
    <property type="project" value="InterPro"/>
</dbReference>
<keyword evidence="3 5" id="KW-0269">Exonuclease</keyword>
<gene>
    <name evidence="5" type="ORF">US91_C0001G0036</name>
</gene>
<dbReference type="InterPro" id="IPR013520">
    <property type="entry name" value="Ribonucl_H"/>
</dbReference>
<protein>
    <submittedName>
        <fullName evidence="5">Exonuclease RNase T and DNA polymerase III</fullName>
    </submittedName>
</protein>
<dbReference type="Proteomes" id="UP000034022">
    <property type="component" value="Unassembled WGS sequence"/>
</dbReference>
<dbReference type="CDD" id="cd06127">
    <property type="entry name" value="DEDDh"/>
    <property type="match status" value="1"/>
</dbReference>
<evidence type="ECO:0000256" key="3">
    <source>
        <dbReference type="ARBA" id="ARBA00022839"/>
    </source>
</evidence>
<keyword evidence="2" id="KW-0378">Hydrolase</keyword>
<dbReference type="SUPFAM" id="SSF53098">
    <property type="entry name" value="Ribonuclease H-like"/>
    <property type="match status" value="1"/>
</dbReference>
<reference evidence="5" key="1">
    <citation type="journal article" date="2015" name="Nature">
        <title>rRNA introns, odd ribosomes, and small enigmatic genomes across a large radiation of phyla.</title>
        <authorList>
            <person name="Brown C.T."/>
            <person name="Hug L.A."/>
            <person name="Thomas B.C."/>
            <person name="Sharon I."/>
            <person name="Castelle C.J."/>
            <person name="Singh A."/>
            <person name="Wilkins M.J."/>
            <person name="Williams K.H."/>
            <person name="Banfield J.F."/>
        </authorList>
    </citation>
    <scope>NUCLEOTIDE SEQUENCE [LARGE SCALE GENOMIC DNA]</scope>
</reference>
<keyword evidence="1" id="KW-0540">Nuclease</keyword>
<evidence type="ECO:0000256" key="2">
    <source>
        <dbReference type="ARBA" id="ARBA00022801"/>
    </source>
</evidence>